<dbReference type="GeneID" id="63788562"/>
<dbReference type="FunFam" id="2.40.30.10:FF:000029">
    <property type="entry name" value="116 kDa U5 small nuclear ribonucleoprotein component"/>
    <property type="match status" value="1"/>
</dbReference>
<dbReference type="Gene3D" id="3.90.1430.10">
    <property type="entry name" value="Yeast translation eEF2 (G' domain)"/>
    <property type="match status" value="1"/>
</dbReference>
<dbReference type="InterPro" id="IPR044121">
    <property type="entry name" value="Snu114_GTP-bd"/>
</dbReference>
<dbReference type="CDD" id="cd16264">
    <property type="entry name" value="snRNP_III"/>
    <property type="match status" value="1"/>
</dbReference>
<dbReference type="OrthoDB" id="364892at2759"/>
<keyword evidence="5" id="KW-0508">mRNA splicing</keyword>
<feature type="domain" description="Tr-type G" evidence="9">
    <location>
        <begin position="129"/>
        <end position="339"/>
    </location>
</feature>
<dbReference type="InterPro" id="IPR005225">
    <property type="entry name" value="Small_GTP-bd"/>
</dbReference>
<sequence length="974" mass="108706">MDDDLYDEFGNYIGADDSDEDGSANLQAAPAARITNGAQMESMQVDGEVEEEAEPQNQIILHEDKQYYPSAAQIYGEDVEVMVQEEDAQPLTEPIVKPVRQKRFTVEQDDLPEVVFDRSLMLQSMAFPDFVRNVAVVGHLHHGKTALMDMLVYQTHPEVEEPKKDQQLRFTDMHALERDRGMSIKATPITLMLPNTKGKSLVCNFIDTPGHVNFIDEVAASIRLADGIVLVVDAAEGFMPDMNRVLQYAVSEGVSLTLVINKVDRLILELKLPPADAYYKLKHVIEEVNCGIASFDSSDRLRLSPERGNVCFASASMNWCFSLRSFAKFYADTFEGIMLDQFTQRLWGDIYFDPASHKFTKKAAPGASRSFVHFVLEPIYKLYSSALSEDASVLRHTLADLHIVLRPAAYKMNARPLLKLICREFFGPATGLVDMLFEHVASPADNAARKVENHYTGPQDTVLAKCMKSGDAQGPLVIHITKLISAASAESFSALGRIYSGTATRGQTVRVLGEAYAPDDEEDMAFAKISSIVVPGARYRFGVEEMGPGCLVLIDGIDKSISKTATIVSKDHDEECHIFRPIQHMTESTMKLAVEPINPAELPRMLDGLRKINKSYPLAVTKVEESGEHVILGTGELYMDSIMHDLRKLYSEIDIKVSDPVVRFCETVIDTSAIKCYADTPNRKNRITMIAEPLDDSIAQDIERGQVDIRWPASKLGKHFEERYHWDVLASRSVWAFGPEENGPNILQNDTLPTEVDKKLLFSVKEHLKQGFQWATREGPLCDESIRDARFKILDVSLASEALYRGGGQMIPTARRVCYASMLTANPRLMEPVNQAMITAPADCIPAIYNVLANRRGHVTREGPLAGTPLYTLSALLPVIDSFGFETDLRSHTLGQAFCQQIFDHWQVVPGDPLDQTVKLRPLQAAAPQDMARDFMIKTRKRKGLNAQVSVRKYIDEEMAELLLKNEVLDAALL</sequence>
<dbReference type="InterPro" id="IPR020568">
    <property type="entry name" value="Ribosomal_Su5_D2-typ_SF"/>
</dbReference>
<dbReference type="PANTHER" id="PTHR42908">
    <property type="entry name" value="TRANSLATION ELONGATION FACTOR-RELATED"/>
    <property type="match status" value="1"/>
</dbReference>
<dbReference type="PANTHER" id="PTHR42908:SF6">
    <property type="entry name" value="116 KDA U5 SMALL NUCLEAR RIBONUCLEOPROTEIN COMPONENT"/>
    <property type="match status" value="1"/>
</dbReference>
<dbReference type="Proteomes" id="UP000193685">
    <property type="component" value="Unassembled WGS sequence"/>
</dbReference>
<dbReference type="InterPro" id="IPR005517">
    <property type="entry name" value="Transl_elong_EFG/EF2_IV"/>
</dbReference>
<dbReference type="GO" id="GO:0000398">
    <property type="term" value="P:mRNA splicing, via spliceosome"/>
    <property type="evidence" value="ECO:0007669"/>
    <property type="project" value="TreeGrafter"/>
</dbReference>
<keyword evidence="4" id="KW-0342">GTP-binding</keyword>
<feature type="region of interest" description="Disordered" evidence="8">
    <location>
        <begin position="1"/>
        <end position="22"/>
    </location>
</feature>
<proteinExistence type="predicted"/>
<dbReference type="FunFam" id="3.90.1430.10:FF:000001">
    <property type="entry name" value="116 kDa U5 small nuclear ribonucleoprotein component"/>
    <property type="match status" value="1"/>
</dbReference>
<dbReference type="FunFam" id="3.30.70.240:FF:000004">
    <property type="entry name" value="116 kDa U5 small nuclear ribonucleoprotein"/>
    <property type="match status" value="1"/>
</dbReference>
<dbReference type="InterPro" id="IPR027417">
    <property type="entry name" value="P-loop_NTPase"/>
</dbReference>
<dbReference type="FunFam" id="3.30.70.870:FF:000002">
    <property type="entry name" value="Translation elongation factor 2"/>
    <property type="match status" value="1"/>
</dbReference>
<evidence type="ECO:0000256" key="8">
    <source>
        <dbReference type="SAM" id="MobiDB-lite"/>
    </source>
</evidence>
<dbReference type="SMART" id="SM00889">
    <property type="entry name" value="EFG_IV"/>
    <property type="match status" value="1"/>
</dbReference>
<evidence type="ECO:0000256" key="6">
    <source>
        <dbReference type="ARBA" id="ARBA00023242"/>
    </source>
</evidence>
<dbReference type="GO" id="GO:0071007">
    <property type="term" value="C:U2-type catalytic step 2 spliceosome"/>
    <property type="evidence" value="ECO:0007669"/>
    <property type="project" value="TreeGrafter"/>
</dbReference>
<dbReference type="Pfam" id="PF03144">
    <property type="entry name" value="GTP_EFTU_D2"/>
    <property type="match status" value="1"/>
</dbReference>
<dbReference type="PROSITE" id="PS51722">
    <property type="entry name" value="G_TR_2"/>
    <property type="match status" value="1"/>
</dbReference>
<keyword evidence="10" id="KW-0378">Hydrolase</keyword>
<name>A0A1Y2FAH6_PROLT</name>
<dbReference type="Gene3D" id="3.40.50.300">
    <property type="entry name" value="P-loop containing nucleotide triphosphate hydrolases"/>
    <property type="match status" value="1"/>
</dbReference>
<dbReference type="InterPro" id="IPR035655">
    <property type="entry name" value="U5-116kDa_C"/>
</dbReference>
<dbReference type="CDD" id="cd04090">
    <property type="entry name" value="EF2_II_snRNP"/>
    <property type="match status" value="1"/>
</dbReference>
<dbReference type="SUPFAM" id="SSF50447">
    <property type="entry name" value="Translation proteins"/>
    <property type="match status" value="1"/>
</dbReference>
<dbReference type="SMART" id="SM00838">
    <property type="entry name" value="EFG_C"/>
    <property type="match status" value="1"/>
</dbReference>
<keyword evidence="3" id="KW-0547">Nucleotide-binding</keyword>
<dbReference type="FunFam" id="3.30.230.10:FF:000009">
    <property type="entry name" value="116 kDa U5 small nuclear ribonucleoprotein component"/>
    <property type="match status" value="1"/>
</dbReference>
<dbReference type="InterPro" id="IPR004161">
    <property type="entry name" value="EFTu-like_2"/>
</dbReference>
<dbReference type="Pfam" id="PF03764">
    <property type="entry name" value="EFG_IV"/>
    <property type="match status" value="1"/>
</dbReference>
<dbReference type="InterPro" id="IPR009000">
    <property type="entry name" value="Transl_B-barrel_sf"/>
</dbReference>
<comment type="function">
    <text evidence="7">Component of the U5 snRNP complex required for pre-mRNA splicing. Binds GTP.</text>
</comment>
<dbReference type="GO" id="GO:0005829">
    <property type="term" value="C:cytosol"/>
    <property type="evidence" value="ECO:0007669"/>
    <property type="project" value="TreeGrafter"/>
</dbReference>
<dbReference type="Gene3D" id="3.30.70.870">
    <property type="entry name" value="Elongation Factor G (Translational Gtpase), domain 3"/>
    <property type="match status" value="1"/>
</dbReference>
<dbReference type="GO" id="GO:0000974">
    <property type="term" value="C:Prp19 complex"/>
    <property type="evidence" value="ECO:0007669"/>
    <property type="project" value="UniProtKB-ARBA"/>
</dbReference>
<dbReference type="EMBL" id="MCFI01000013">
    <property type="protein sequence ID" value="ORY80346.1"/>
    <property type="molecule type" value="Genomic_DNA"/>
</dbReference>
<dbReference type="FunFam" id="3.40.50.300:FF:000646">
    <property type="entry name" value="U5 small nuclear ribonucleoprotein component"/>
    <property type="match status" value="1"/>
</dbReference>
<dbReference type="STRING" id="56484.A0A1Y2FAH6"/>
<dbReference type="Pfam" id="PF16004">
    <property type="entry name" value="EFTUD2"/>
    <property type="match status" value="1"/>
</dbReference>
<dbReference type="NCBIfam" id="TIGR00231">
    <property type="entry name" value="small_GTP"/>
    <property type="match status" value="1"/>
</dbReference>
<dbReference type="AlphaFoldDB" id="A0A1Y2FAH6"/>
<dbReference type="RefSeq" id="XP_040724234.1">
    <property type="nucleotide sequence ID" value="XM_040871963.1"/>
</dbReference>
<accession>A0A1Y2FAH6</accession>
<dbReference type="Gene3D" id="3.30.70.240">
    <property type="match status" value="1"/>
</dbReference>
<evidence type="ECO:0000256" key="1">
    <source>
        <dbReference type="ARBA" id="ARBA00004123"/>
    </source>
</evidence>
<dbReference type="GO" id="GO:0003924">
    <property type="term" value="F:GTPase activity"/>
    <property type="evidence" value="ECO:0007669"/>
    <property type="project" value="InterPro"/>
</dbReference>
<evidence type="ECO:0000256" key="5">
    <source>
        <dbReference type="ARBA" id="ARBA00023187"/>
    </source>
</evidence>
<dbReference type="InterPro" id="IPR014721">
    <property type="entry name" value="Ribsml_uS5_D2-typ_fold_subgr"/>
</dbReference>
<dbReference type="InterPro" id="IPR035647">
    <property type="entry name" value="EFG_III/V"/>
</dbReference>
<dbReference type="PRINTS" id="PR00315">
    <property type="entry name" value="ELONGATNFCT"/>
</dbReference>
<dbReference type="SUPFAM" id="SSF54211">
    <property type="entry name" value="Ribosomal protein S5 domain 2-like"/>
    <property type="match status" value="1"/>
</dbReference>
<dbReference type="InterPro" id="IPR000795">
    <property type="entry name" value="T_Tr_GTP-bd_dom"/>
</dbReference>
<evidence type="ECO:0000256" key="3">
    <source>
        <dbReference type="ARBA" id="ARBA00022741"/>
    </source>
</evidence>
<comment type="caution">
    <text evidence="10">The sequence shown here is derived from an EMBL/GenBank/DDBJ whole genome shotgun (WGS) entry which is preliminary data.</text>
</comment>
<protein>
    <submittedName>
        <fullName evidence="10">p-loop containing nucleoside triphosphate hydrolase protein</fullName>
    </submittedName>
</protein>
<evidence type="ECO:0000313" key="10">
    <source>
        <dbReference type="EMBL" id="ORY80346.1"/>
    </source>
</evidence>
<dbReference type="Gene3D" id="2.40.30.10">
    <property type="entry name" value="Translation factors"/>
    <property type="match status" value="1"/>
</dbReference>
<dbReference type="CDD" id="cd04098">
    <property type="entry name" value="eEF2_C_snRNP"/>
    <property type="match status" value="1"/>
</dbReference>
<dbReference type="InterPro" id="IPR031950">
    <property type="entry name" value="EFTUD2_N"/>
</dbReference>
<evidence type="ECO:0000259" key="9">
    <source>
        <dbReference type="PROSITE" id="PS51722"/>
    </source>
</evidence>
<dbReference type="GO" id="GO:0030623">
    <property type="term" value="F:U5 snRNA binding"/>
    <property type="evidence" value="ECO:0007669"/>
    <property type="project" value="TreeGrafter"/>
</dbReference>
<dbReference type="GO" id="GO:0046540">
    <property type="term" value="C:U4/U6 x U5 tri-snRNP complex"/>
    <property type="evidence" value="ECO:0007669"/>
    <property type="project" value="TreeGrafter"/>
</dbReference>
<dbReference type="SUPFAM" id="SSF54980">
    <property type="entry name" value="EF-G C-terminal domain-like"/>
    <property type="match status" value="2"/>
</dbReference>
<gene>
    <name evidence="10" type="ORF">BCR37DRAFT_403045</name>
</gene>
<dbReference type="GO" id="GO:0005682">
    <property type="term" value="C:U5 snRNP"/>
    <property type="evidence" value="ECO:0007669"/>
    <property type="project" value="UniProtKB-ARBA"/>
</dbReference>
<dbReference type="GO" id="GO:0005525">
    <property type="term" value="F:GTP binding"/>
    <property type="evidence" value="ECO:0007669"/>
    <property type="project" value="UniProtKB-KW"/>
</dbReference>
<dbReference type="Gene3D" id="3.30.230.10">
    <property type="match status" value="1"/>
</dbReference>
<dbReference type="Pfam" id="PF00679">
    <property type="entry name" value="EFG_C"/>
    <property type="match status" value="1"/>
</dbReference>
<dbReference type="CDD" id="cd04167">
    <property type="entry name" value="Snu114p"/>
    <property type="match status" value="1"/>
</dbReference>
<evidence type="ECO:0000313" key="11">
    <source>
        <dbReference type="Proteomes" id="UP000193685"/>
    </source>
</evidence>
<organism evidence="10 11">
    <name type="scientific">Protomyces lactucae-debilis</name>
    <dbReference type="NCBI Taxonomy" id="2754530"/>
    <lineage>
        <taxon>Eukaryota</taxon>
        <taxon>Fungi</taxon>
        <taxon>Dikarya</taxon>
        <taxon>Ascomycota</taxon>
        <taxon>Taphrinomycotina</taxon>
        <taxon>Taphrinomycetes</taxon>
        <taxon>Taphrinales</taxon>
        <taxon>Protomycetaceae</taxon>
        <taxon>Protomyces</taxon>
    </lineage>
</organism>
<keyword evidence="11" id="KW-1185">Reference proteome</keyword>
<dbReference type="CDD" id="cd01683">
    <property type="entry name" value="EF2_IV_snRNP"/>
    <property type="match status" value="1"/>
</dbReference>
<evidence type="ECO:0000256" key="7">
    <source>
        <dbReference type="ARBA" id="ARBA00055641"/>
    </source>
</evidence>
<keyword evidence="2" id="KW-0507">mRNA processing</keyword>
<dbReference type="InterPro" id="IPR000640">
    <property type="entry name" value="EFG_V-like"/>
</dbReference>
<evidence type="ECO:0000256" key="2">
    <source>
        <dbReference type="ARBA" id="ARBA00022664"/>
    </source>
</evidence>
<dbReference type="Pfam" id="PF00009">
    <property type="entry name" value="GTP_EFTU"/>
    <property type="match status" value="1"/>
</dbReference>
<reference evidence="10 11" key="1">
    <citation type="submission" date="2016-07" db="EMBL/GenBank/DDBJ databases">
        <title>Pervasive Adenine N6-methylation of Active Genes in Fungi.</title>
        <authorList>
            <consortium name="DOE Joint Genome Institute"/>
            <person name="Mondo S.J."/>
            <person name="Dannebaum R.O."/>
            <person name="Kuo R.C."/>
            <person name="Labutti K."/>
            <person name="Haridas S."/>
            <person name="Kuo A."/>
            <person name="Salamov A."/>
            <person name="Ahrendt S.R."/>
            <person name="Lipzen A."/>
            <person name="Sullivan W."/>
            <person name="Andreopoulos W.B."/>
            <person name="Clum A."/>
            <person name="Lindquist E."/>
            <person name="Daum C."/>
            <person name="Ramamoorthy G.K."/>
            <person name="Gryganskyi A."/>
            <person name="Culley D."/>
            <person name="Magnuson J.K."/>
            <person name="James T.Y."/>
            <person name="O'Malley M.A."/>
            <person name="Stajich J.E."/>
            <person name="Spatafora J.W."/>
            <person name="Visel A."/>
            <person name="Grigoriev I.V."/>
        </authorList>
    </citation>
    <scope>NUCLEOTIDE SEQUENCE [LARGE SCALE GENOMIC DNA]</scope>
    <source>
        <strain evidence="10 11">12-1054</strain>
    </source>
</reference>
<dbReference type="SUPFAM" id="SSF52540">
    <property type="entry name" value="P-loop containing nucleoside triphosphate hydrolases"/>
    <property type="match status" value="1"/>
</dbReference>
<evidence type="ECO:0000256" key="4">
    <source>
        <dbReference type="ARBA" id="ARBA00023134"/>
    </source>
</evidence>
<comment type="subcellular location">
    <subcellularLocation>
        <location evidence="1">Nucleus</location>
    </subcellularLocation>
</comment>
<dbReference type="OMA" id="YIFRPIR"/>
<keyword evidence="6" id="KW-0539">Nucleus</keyword>